<dbReference type="NCBIfam" id="NF007780">
    <property type="entry name" value="PRK10470.1"/>
    <property type="match status" value="1"/>
</dbReference>
<evidence type="ECO:0000256" key="4">
    <source>
        <dbReference type="ARBA" id="ARBA00041148"/>
    </source>
</evidence>
<dbReference type="PANTHER" id="PTHR33231:SF1">
    <property type="entry name" value="30S RIBOSOMAL PROTEIN"/>
    <property type="match status" value="1"/>
</dbReference>
<evidence type="ECO:0000256" key="2">
    <source>
        <dbReference type="ARBA" id="ARBA00038434"/>
    </source>
</evidence>
<dbReference type="RefSeq" id="WP_263710857.1">
    <property type="nucleotide sequence ID" value="NZ_JAOWKX010000001.1"/>
</dbReference>
<comment type="similarity">
    <text evidence="2">Belongs to the HPF/YfiA ribosome-associated protein family. Short HPF subfamily.</text>
</comment>
<dbReference type="CDD" id="cd00552">
    <property type="entry name" value="RaiA"/>
    <property type="match status" value="1"/>
</dbReference>
<keyword evidence="7" id="KW-1185">Reference proteome</keyword>
<dbReference type="Gene3D" id="3.30.160.100">
    <property type="entry name" value="Ribosome hibernation promotion factor-like"/>
    <property type="match status" value="1"/>
</dbReference>
<name>A0ABT3A4R4_9ALTE</name>
<dbReference type="EMBL" id="JAOWKX010000001">
    <property type="protein sequence ID" value="MCV2883661.1"/>
    <property type="molecule type" value="Genomic_DNA"/>
</dbReference>
<comment type="caution">
    <text evidence="6">The sequence shown here is derived from an EMBL/GenBank/DDBJ whole genome shotgun (WGS) entry which is preliminary data.</text>
</comment>
<evidence type="ECO:0000313" key="6">
    <source>
        <dbReference type="EMBL" id="MCV2883661.1"/>
    </source>
</evidence>
<evidence type="ECO:0000313" key="7">
    <source>
        <dbReference type="Proteomes" id="UP001652504"/>
    </source>
</evidence>
<dbReference type="Proteomes" id="UP001652504">
    <property type="component" value="Unassembled WGS sequence"/>
</dbReference>
<comment type="subunit">
    <text evidence="3">Associates exclusively with 100S ribosomes, which are dimers of 70S ribosomes.</text>
</comment>
<dbReference type="Pfam" id="PF02482">
    <property type="entry name" value="Ribosomal_S30AE"/>
    <property type="match status" value="1"/>
</dbReference>
<gene>
    <name evidence="6" type="primary">hpf</name>
    <name evidence="6" type="ORF">OE749_02965</name>
</gene>
<protein>
    <recommendedName>
        <fullName evidence="4">Ribosome hibernation promoting factor</fullName>
    </recommendedName>
    <alternativeName>
        <fullName evidence="5">Hibernation factor HPF</fullName>
    </alternativeName>
</protein>
<sequence>MQINLTGHHVEITDSLRDYVDNKFTKLERHFDHINNVHVILNVEKLNQKAEATLHLNGAEVFASTEHNDMYAAIDSLIDKLDRQVIKHKEKLKRH</sequence>
<keyword evidence="1" id="KW-0810">Translation regulation</keyword>
<evidence type="ECO:0000256" key="3">
    <source>
        <dbReference type="ARBA" id="ARBA00038695"/>
    </source>
</evidence>
<dbReference type="InterPro" id="IPR050574">
    <property type="entry name" value="HPF/YfiA_ribosome-assoc"/>
</dbReference>
<dbReference type="InterPro" id="IPR036567">
    <property type="entry name" value="RHF-like"/>
</dbReference>
<evidence type="ECO:0000256" key="5">
    <source>
        <dbReference type="ARBA" id="ARBA00041319"/>
    </source>
</evidence>
<proteinExistence type="inferred from homology"/>
<evidence type="ECO:0000256" key="1">
    <source>
        <dbReference type="ARBA" id="ARBA00022845"/>
    </source>
</evidence>
<dbReference type="PANTHER" id="PTHR33231">
    <property type="entry name" value="30S RIBOSOMAL PROTEIN"/>
    <property type="match status" value="1"/>
</dbReference>
<accession>A0ABT3A4R4</accession>
<dbReference type="NCBIfam" id="TIGR00741">
    <property type="entry name" value="yfiA"/>
    <property type="match status" value="1"/>
</dbReference>
<dbReference type="SUPFAM" id="SSF69754">
    <property type="entry name" value="Ribosome binding protein Y (YfiA homologue)"/>
    <property type="match status" value="1"/>
</dbReference>
<dbReference type="InterPro" id="IPR003489">
    <property type="entry name" value="RHF/RaiA"/>
</dbReference>
<organism evidence="6 7">
    <name type="scientific">Fluctibacter corallii</name>
    <dbReference type="NCBI Taxonomy" id="2984329"/>
    <lineage>
        <taxon>Bacteria</taxon>
        <taxon>Pseudomonadati</taxon>
        <taxon>Pseudomonadota</taxon>
        <taxon>Gammaproteobacteria</taxon>
        <taxon>Alteromonadales</taxon>
        <taxon>Alteromonadaceae</taxon>
        <taxon>Fluctibacter</taxon>
    </lineage>
</organism>
<reference evidence="6 7" key="1">
    <citation type="submission" date="2022-10" db="EMBL/GenBank/DDBJ databases">
        <title>Aestuariibacter sp. AA17 isolated from Montipora capitata coral fragment.</title>
        <authorList>
            <person name="Emsley S.A."/>
            <person name="Pfannmuller K.M."/>
            <person name="Loughran R.M."/>
            <person name="Shlafstein M."/>
            <person name="Papke E."/>
            <person name="Saw J.H."/>
            <person name="Ushijima B."/>
            <person name="Videau P."/>
        </authorList>
    </citation>
    <scope>NUCLEOTIDE SEQUENCE [LARGE SCALE GENOMIC DNA]</scope>
    <source>
        <strain evidence="6 7">AA17</strain>
    </source>
</reference>